<dbReference type="GO" id="GO:0043531">
    <property type="term" value="F:ADP binding"/>
    <property type="evidence" value="ECO:0007669"/>
    <property type="project" value="InterPro"/>
</dbReference>
<keyword evidence="1" id="KW-0433">Leucine-rich repeat</keyword>
<dbReference type="PANTHER" id="PTHR36766:SF51">
    <property type="entry name" value="DISEASE RESISTANCE RPP13-LIKE PROTEIN 1"/>
    <property type="match status" value="1"/>
</dbReference>
<dbReference type="Gene3D" id="3.80.10.10">
    <property type="entry name" value="Ribonuclease Inhibitor"/>
    <property type="match status" value="3"/>
</dbReference>
<organism evidence="10 11">
    <name type="scientific">Theobroma cacao</name>
    <name type="common">Cacao</name>
    <name type="synonym">Cocoa</name>
    <dbReference type="NCBI Taxonomy" id="3641"/>
    <lineage>
        <taxon>Eukaryota</taxon>
        <taxon>Viridiplantae</taxon>
        <taxon>Streptophyta</taxon>
        <taxon>Embryophyta</taxon>
        <taxon>Tracheophyta</taxon>
        <taxon>Spermatophyta</taxon>
        <taxon>Magnoliopsida</taxon>
        <taxon>eudicotyledons</taxon>
        <taxon>Gunneridae</taxon>
        <taxon>Pentapetalae</taxon>
        <taxon>rosids</taxon>
        <taxon>malvids</taxon>
        <taxon>Malvales</taxon>
        <taxon>Malvaceae</taxon>
        <taxon>Byttnerioideae</taxon>
        <taxon>Theobroma</taxon>
    </lineage>
</organism>
<dbReference type="InterPro" id="IPR041118">
    <property type="entry name" value="Rx_N"/>
</dbReference>
<name>A0A061ELN7_THECC</name>
<dbReference type="Pfam" id="PF18052">
    <property type="entry name" value="Rx_N"/>
    <property type="match status" value="1"/>
</dbReference>
<dbReference type="Gene3D" id="3.40.50.300">
    <property type="entry name" value="P-loop containing nucleotide triphosphate hydrolases"/>
    <property type="match status" value="1"/>
</dbReference>
<evidence type="ECO:0000259" key="7">
    <source>
        <dbReference type="Pfam" id="PF18052"/>
    </source>
</evidence>
<evidence type="ECO:0000256" key="5">
    <source>
        <dbReference type="ARBA" id="ARBA00022840"/>
    </source>
</evidence>
<dbReference type="InterPro" id="IPR058922">
    <property type="entry name" value="WHD_DRP"/>
</dbReference>
<evidence type="ECO:0000256" key="3">
    <source>
        <dbReference type="ARBA" id="ARBA00022741"/>
    </source>
</evidence>
<keyword evidence="3" id="KW-0547">Nucleotide-binding</keyword>
<accession>A0A061ELN7</accession>
<sequence>MAGALVGGAFLSASLQVLFDRMASREVLDFIRGRKLKNRLLIKNLEIALLSIGAVLDDAEEKQVTNKNVKKWITELKDAVYDAEDLLDEISTEARKRRFEAENQTSTAQVCRFFSSLNPFDHKGIESKLEEIIERIEMLVKQKYVLGLKEGRVEMSFQRSPATSLVDECDVCGRDDEKEVIMKLLLSDDASGNQIGVIPIVGMGGIGKTTLAKLIYNDNRINQCFELKAWVCVSEEFDTFRITKTIFEQIISGTYDIKDLNQLQLVLKEKLLGKTFLFVLDDVWNEKYVEWEELKSPFNSGAIRSKIVVTTRHENVASIMRTVPTHHLNHLSDEDCWLLFAKHAFGNSDPGMHPILEDIGKKIVKKCKGLPLAAKTLGGVLRSKPDVKEWEKMFKSDIWDLPDDASNILPALMLSYHHLPSHLKRCFAYCSLFPKDYKFRADELIRLWMAEDLLEHPKEHMKMEEVGDEYFKSLLSRSFFQQSSGDKSCFVMHDLINDLAKFVSGEFFCQLEGDKGTSKRTKRTRHLSNIRKEYDLFQKFEALDESKHLRTFLTLSSSSWSWSSYVTNRLVHNLLPKLRKLRVLSLSKYENISTLPDDIGDLKHLRYLDLSETSIERLPESLSSLYNLQTLILFGCEKLVELPRSMGSLINIHYLDLRGTKLTNMPSQMCKLKDLQILTNFVVGEQSGANINELGKLQHLREGISISKLQNIVGAKDAKDANLKGKVNLQELALGWSGHTDNSEHDRQVLSELEPHTFLEHLVIEYYGGTRFPDWVGQSSFSNILSLRLSNCEHCFFLPPLGQLPLLKDLSIEGFVAIVTVGTEVFGSSPSVAKPFGSLEILRFTNMPEWIEWFSLSEGAFTHLHELYLKDCPKLIKALPNHLPSLTKLVIQDCGRLGGSLPRAPSINELELVSSDVVQLEALPPGLRKLKIEGSDIPDYILALMLQNCTCLEELSLSKCSSLKSLPQGCLPATLKKLSIRSCPGLEFSTILLYTSLEMLSLVGSCHSLQSFPLGSFPKLNTVYIFYCQDIDSFTASDQTNQDLTSLKSMHIFRCPNLFSFPQGGLSAPNLTWLWFYECNNLKSLPENMHSLLPSLEGLCIYNCPEIKSFPEGGLPSKLKFLRIDACDELIARRMEWGLQRLPSLMSFNISTNADIESFPDETLLPSSLTSLSISILPNVKFLDYKGLQNLTSLRQLEMWYCPKLQFLPAEGIPFSLSFLHIVHCPLLSPHCQRESGKDWPKISHIPVIKIDNDVVSID</sequence>
<proteinExistence type="predicted"/>
<dbReference type="InterPro" id="IPR042197">
    <property type="entry name" value="Apaf_helical"/>
</dbReference>
<keyword evidence="11" id="KW-1185">Reference proteome</keyword>
<feature type="domain" description="Disease resistance protein winged helix" evidence="8">
    <location>
        <begin position="432"/>
        <end position="500"/>
    </location>
</feature>
<dbReference type="InterPro" id="IPR027417">
    <property type="entry name" value="P-loop_NTPase"/>
</dbReference>
<dbReference type="Gene3D" id="1.20.5.4130">
    <property type="match status" value="1"/>
</dbReference>
<evidence type="ECO:0000259" key="8">
    <source>
        <dbReference type="Pfam" id="PF23559"/>
    </source>
</evidence>
<evidence type="ECO:0000256" key="2">
    <source>
        <dbReference type="ARBA" id="ARBA00022737"/>
    </source>
</evidence>
<feature type="domain" description="NB-ARC" evidence="6">
    <location>
        <begin position="178"/>
        <end position="348"/>
    </location>
</feature>
<dbReference type="InterPro" id="IPR032675">
    <property type="entry name" value="LRR_dom_sf"/>
</dbReference>
<dbReference type="EMBL" id="CM001882">
    <property type="protein sequence ID" value="EOY05282.1"/>
    <property type="molecule type" value="Genomic_DNA"/>
</dbReference>
<dbReference type="AlphaFoldDB" id="A0A061ELN7"/>
<dbReference type="GO" id="GO:0051707">
    <property type="term" value="P:response to other organism"/>
    <property type="evidence" value="ECO:0007669"/>
    <property type="project" value="UniProtKB-ARBA"/>
</dbReference>
<dbReference type="Gramene" id="EOY05282">
    <property type="protein sequence ID" value="EOY05282"/>
    <property type="gene ID" value="TCM_020318"/>
</dbReference>
<dbReference type="Pfam" id="PF25019">
    <property type="entry name" value="LRR_R13L1-DRL21"/>
    <property type="match status" value="1"/>
</dbReference>
<keyword evidence="2" id="KW-0677">Repeat</keyword>
<dbReference type="Gene3D" id="1.10.8.430">
    <property type="entry name" value="Helical domain of apoptotic protease-activating factors"/>
    <property type="match status" value="1"/>
</dbReference>
<dbReference type="Proteomes" id="UP000026915">
    <property type="component" value="Chromosome 4"/>
</dbReference>
<dbReference type="InterPro" id="IPR036388">
    <property type="entry name" value="WH-like_DNA-bd_sf"/>
</dbReference>
<evidence type="ECO:0000259" key="6">
    <source>
        <dbReference type="Pfam" id="PF00931"/>
    </source>
</evidence>
<dbReference type="InterPro" id="IPR002182">
    <property type="entry name" value="NB-ARC"/>
</dbReference>
<protein>
    <submittedName>
        <fullName evidence="10">NBS type disease resistance protein, putative</fullName>
    </submittedName>
</protein>
<evidence type="ECO:0000256" key="4">
    <source>
        <dbReference type="ARBA" id="ARBA00022821"/>
    </source>
</evidence>
<evidence type="ECO:0000313" key="10">
    <source>
        <dbReference type="EMBL" id="EOY05282.1"/>
    </source>
</evidence>
<evidence type="ECO:0000256" key="1">
    <source>
        <dbReference type="ARBA" id="ARBA00022614"/>
    </source>
</evidence>
<dbReference type="eggNOG" id="KOG4658">
    <property type="taxonomic scope" value="Eukaryota"/>
</dbReference>
<dbReference type="InterPro" id="IPR056789">
    <property type="entry name" value="LRR_R13L1-DRL21"/>
</dbReference>
<reference evidence="10 11" key="1">
    <citation type="journal article" date="2013" name="Genome Biol.">
        <title>The genome sequence of the most widely cultivated cacao type and its use to identify candidate genes regulating pod color.</title>
        <authorList>
            <person name="Motamayor J.C."/>
            <person name="Mockaitis K."/>
            <person name="Schmutz J."/>
            <person name="Haiminen N."/>
            <person name="Iii D.L."/>
            <person name="Cornejo O."/>
            <person name="Findley S.D."/>
            <person name="Zheng P."/>
            <person name="Utro F."/>
            <person name="Royaert S."/>
            <person name="Saski C."/>
            <person name="Jenkins J."/>
            <person name="Podicheti R."/>
            <person name="Zhao M."/>
            <person name="Scheffler B.E."/>
            <person name="Stack J.C."/>
            <person name="Feltus F.A."/>
            <person name="Mustiga G.M."/>
            <person name="Amores F."/>
            <person name="Phillips W."/>
            <person name="Marelli J.P."/>
            <person name="May G.D."/>
            <person name="Shapiro H."/>
            <person name="Ma J."/>
            <person name="Bustamante C.D."/>
            <person name="Schnell R.J."/>
            <person name="Main D."/>
            <person name="Gilbert D."/>
            <person name="Parida L."/>
            <person name="Kuhn D.N."/>
        </authorList>
    </citation>
    <scope>NUCLEOTIDE SEQUENCE [LARGE SCALE GENOMIC DNA]</scope>
    <source>
        <strain evidence="11">cv. Matina 1-6</strain>
    </source>
</reference>
<dbReference type="GO" id="GO:0006952">
    <property type="term" value="P:defense response"/>
    <property type="evidence" value="ECO:0007669"/>
    <property type="project" value="UniProtKB-KW"/>
</dbReference>
<dbReference type="FunFam" id="1.10.10.10:FF:000322">
    <property type="entry name" value="Probable disease resistance protein At1g63360"/>
    <property type="match status" value="1"/>
</dbReference>
<evidence type="ECO:0000259" key="9">
    <source>
        <dbReference type="Pfam" id="PF25019"/>
    </source>
</evidence>
<dbReference type="GO" id="GO:0005524">
    <property type="term" value="F:ATP binding"/>
    <property type="evidence" value="ECO:0007669"/>
    <property type="project" value="UniProtKB-KW"/>
</dbReference>
<dbReference type="OMA" id="TIRINWE"/>
<gene>
    <name evidence="10" type="ORF">TCM_020318</name>
</gene>
<keyword evidence="4" id="KW-0611">Plant defense</keyword>
<dbReference type="PANTHER" id="PTHR36766">
    <property type="entry name" value="PLANT BROAD-SPECTRUM MILDEW RESISTANCE PROTEIN RPW8"/>
    <property type="match status" value="1"/>
</dbReference>
<dbReference type="HOGENOM" id="CLU_000837_8_8_1"/>
<dbReference type="Gene3D" id="1.10.10.10">
    <property type="entry name" value="Winged helix-like DNA-binding domain superfamily/Winged helix DNA-binding domain"/>
    <property type="match status" value="1"/>
</dbReference>
<keyword evidence="5" id="KW-0067">ATP-binding</keyword>
<dbReference type="SUPFAM" id="SSF52540">
    <property type="entry name" value="P-loop containing nucleoside triphosphate hydrolases"/>
    <property type="match status" value="1"/>
</dbReference>
<feature type="domain" description="R13L1/DRL21-like LRR repeat region" evidence="9">
    <location>
        <begin position="691"/>
        <end position="814"/>
    </location>
</feature>
<dbReference type="SUPFAM" id="SSF52058">
    <property type="entry name" value="L domain-like"/>
    <property type="match status" value="2"/>
</dbReference>
<dbReference type="InParanoid" id="A0A061ELN7"/>
<evidence type="ECO:0000313" key="11">
    <source>
        <dbReference type="Proteomes" id="UP000026915"/>
    </source>
</evidence>
<dbReference type="Pfam" id="PF00931">
    <property type="entry name" value="NB-ARC"/>
    <property type="match status" value="1"/>
</dbReference>
<feature type="domain" description="Disease resistance N-terminal" evidence="7">
    <location>
        <begin position="10"/>
        <end position="104"/>
    </location>
</feature>
<dbReference type="FunFam" id="3.40.50.300:FF:001091">
    <property type="entry name" value="Probable disease resistance protein At1g61300"/>
    <property type="match status" value="1"/>
</dbReference>
<dbReference type="PRINTS" id="PR00364">
    <property type="entry name" value="DISEASERSIST"/>
</dbReference>
<dbReference type="Pfam" id="PF23559">
    <property type="entry name" value="WHD_DRP"/>
    <property type="match status" value="1"/>
</dbReference>